<dbReference type="Gene3D" id="2.30.30.110">
    <property type="match status" value="1"/>
</dbReference>
<gene>
    <name evidence="1" type="ORF">C2G38_2180126</name>
</gene>
<organism evidence="1 2">
    <name type="scientific">Gigaspora rosea</name>
    <dbReference type="NCBI Taxonomy" id="44941"/>
    <lineage>
        <taxon>Eukaryota</taxon>
        <taxon>Fungi</taxon>
        <taxon>Fungi incertae sedis</taxon>
        <taxon>Mucoromycota</taxon>
        <taxon>Glomeromycotina</taxon>
        <taxon>Glomeromycetes</taxon>
        <taxon>Diversisporales</taxon>
        <taxon>Gigasporaceae</taxon>
        <taxon>Gigaspora</taxon>
    </lineage>
</organism>
<reference evidence="1 2" key="1">
    <citation type="submission" date="2018-06" db="EMBL/GenBank/DDBJ databases">
        <title>Comparative genomics reveals the genomic features of Rhizophagus irregularis, R. cerebriforme, R. diaphanum and Gigaspora rosea, and their symbiotic lifestyle signature.</title>
        <authorList>
            <person name="Morin E."/>
            <person name="San Clemente H."/>
            <person name="Chen E.C.H."/>
            <person name="De La Providencia I."/>
            <person name="Hainaut M."/>
            <person name="Kuo A."/>
            <person name="Kohler A."/>
            <person name="Murat C."/>
            <person name="Tang N."/>
            <person name="Roy S."/>
            <person name="Loubradou J."/>
            <person name="Henrissat B."/>
            <person name="Grigoriev I.V."/>
            <person name="Corradi N."/>
            <person name="Roux C."/>
            <person name="Martin F.M."/>
        </authorList>
    </citation>
    <scope>NUCLEOTIDE SEQUENCE [LARGE SCALE GENOMIC DNA]</scope>
    <source>
        <strain evidence="1 2">DAOM 194757</strain>
    </source>
</reference>
<comment type="caution">
    <text evidence="1">The sequence shown here is derived from an EMBL/GenBank/DDBJ whole genome shotgun (WGS) entry which is preliminary data.</text>
</comment>
<dbReference type="EMBL" id="QKWP01000436">
    <property type="protein sequence ID" value="RIB20100.1"/>
    <property type="molecule type" value="Genomic_DNA"/>
</dbReference>
<name>A0A397VCA5_9GLOM</name>
<dbReference type="AlphaFoldDB" id="A0A397VCA5"/>
<proteinExistence type="predicted"/>
<dbReference type="SUPFAM" id="SSF50118">
    <property type="entry name" value="Cell growth inhibitor/plasmid maintenance toxic component"/>
    <property type="match status" value="1"/>
</dbReference>
<dbReference type="InterPro" id="IPR011067">
    <property type="entry name" value="Plasmid_toxin/cell-grow_inhib"/>
</dbReference>
<sequence length="133" mass="15558">MSKAKKISQQGEIRSIENMSIHKMIAVQYHHVKPGTGYLSRVLLDQIRTADKTHFLLKKERIAKLTEKEMLEIEEKLFMVLKLRKNFTSNFLLKELTKRVTIKKIAKFSHSEKAPENKQSILIPSTREQKQVI</sequence>
<dbReference type="Proteomes" id="UP000266673">
    <property type="component" value="Unassembled WGS sequence"/>
</dbReference>
<protein>
    <submittedName>
        <fullName evidence="1">Uncharacterized protein</fullName>
    </submittedName>
</protein>
<evidence type="ECO:0000313" key="1">
    <source>
        <dbReference type="EMBL" id="RIB20100.1"/>
    </source>
</evidence>
<keyword evidence="2" id="KW-1185">Reference proteome</keyword>
<evidence type="ECO:0000313" key="2">
    <source>
        <dbReference type="Proteomes" id="UP000266673"/>
    </source>
</evidence>
<accession>A0A397VCA5</accession>